<dbReference type="EMBL" id="CM042036">
    <property type="protein sequence ID" value="KAI3744327.1"/>
    <property type="molecule type" value="Genomic_DNA"/>
</dbReference>
<sequence>MPIITMVKNMKAGMVALGMRVTWVSASGCLPAASSIVGLPAGEASFLRILLTVTVPNATFSRVMVSMKVGKGRDHGITKGVESGREASGGNGMVMEQKKRVVWKIPVRCHDFQGDGWDEARSGSRGTTDTNEETNTKMLNWVFCFYEIKP</sequence>
<accession>A0ACB9DDE1</accession>
<proteinExistence type="predicted"/>
<comment type="caution">
    <text evidence="1">The sequence shown here is derived from an EMBL/GenBank/DDBJ whole genome shotgun (WGS) entry which is preliminary data.</text>
</comment>
<keyword evidence="2" id="KW-1185">Reference proteome</keyword>
<gene>
    <name evidence="1" type="ORF">L1987_57406</name>
</gene>
<organism evidence="1 2">
    <name type="scientific">Smallanthus sonchifolius</name>
    <dbReference type="NCBI Taxonomy" id="185202"/>
    <lineage>
        <taxon>Eukaryota</taxon>
        <taxon>Viridiplantae</taxon>
        <taxon>Streptophyta</taxon>
        <taxon>Embryophyta</taxon>
        <taxon>Tracheophyta</taxon>
        <taxon>Spermatophyta</taxon>
        <taxon>Magnoliopsida</taxon>
        <taxon>eudicotyledons</taxon>
        <taxon>Gunneridae</taxon>
        <taxon>Pentapetalae</taxon>
        <taxon>asterids</taxon>
        <taxon>campanulids</taxon>
        <taxon>Asterales</taxon>
        <taxon>Asteraceae</taxon>
        <taxon>Asteroideae</taxon>
        <taxon>Heliantheae alliance</taxon>
        <taxon>Millerieae</taxon>
        <taxon>Smallanthus</taxon>
    </lineage>
</organism>
<name>A0ACB9DDE1_9ASTR</name>
<evidence type="ECO:0000313" key="2">
    <source>
        <dbReference type="Proteomes" id="UP001056120"/>
    </source>
</evidence>
<dbReference type="Proteomes" id="UP001056120">
    <property type="component" value="Linkage Group LG19"/>
</dbReference>
<protein>
    <submittedName>
        <fullName evidence="1">Uncharacterized protein</fullName>
    </submittedName>
</protein>
<evidence type="ECO:0000313" key="1">
    <source>
        <dbReference type="EMBL" id="KAI3744327.1"/>
    </source>
</evidence>
<reference evidence="1 2" key="2">
    <citation type="journal article" date="2022" name="Mol. Ecol. Resour.">
        <title>The genomes of chicory, endive, great burdock and yacon provide insights into Asteraceae paleo-polyploidization history and plant inulin production.</title>
        <authorList>
            <person name="Fan W."/>
            <person name="Wang S."/>
            <person name="Wang H."/>
            <person name="Wang A."/>
            <person name="Jiang F."/>
            <person name="Liu H."/>
            <person name="Zhao H."/>
            <person name="Xu D."/>
            <person name="Zhang Y."/>
        </authorList>
    </citation>
    <scope>NUCLEOTIDE SEQUENCE [LARGE SCALE GENOMIC DNA]</scope>
    <source>
        <strain evidence="2">cv. Yunnan</strain>
        <tissue evidence="1">Leaves</tissue>
    </source>
</reference>
<reference evidence="2" key="1">
    <citation type="journal article" date="2022" name="Mol. Ecol. Resour.">
        <title>The genomes of chicory, endive, great burdock and yacon provide insights into Asteraceae palaeo-polyploidization history and plant inulin production.</title>
        <authorList>
            <person name="Fan W."/>
            <person name="Wang S."/>
            <person name="Wang H."/>
            <person name="Wang A."/>
            <person name="Jiang F."/>
            <person name="Liu H."/>
            <person name="Zhao H."/>
            <person name="Xu D."/>
            <person name="Zhang Y."/>
        </authorList>
    </citation>
    <scope>NUCLEOTIDE SEQUENCE [LARGE SCALE GENOMIC DNA]</scope>
    <source>
        <strain evidence="2">cv. Yunnan</strain>
    </source>
</reference>